<reference evidence="1" key="2">
    <citation type="submission" date="2011-02" db="EMBL/GenBank/DDBJ databases">
        <authorList>
            <person name="MacLean D."/>
        </authorList>
    </citation>
    <scope>NUCLEOTIDE SEQUENCE</scope>
</reference>
<accession>F0W7R0</accession>
<dbReference type="HOGENOM" id="CLU_3208714_0_0_1"/>
<name>F0W7R0_9STRA</name>
<dbReference type="AlphaFoldDB" id="F0W7R0"/>
<gene>
    <name evidence="1" type="primary">AlNc14C31G2864</name>
    <name evidence="1" type="ORF">ALNC14_033050</name>
</gene>
<dbReference type="EMBL" id="FR824076">
    <property type="protein sequence ID" value="CCA17162.1"/>
    <property type="molecule type" value="Genomic_DNA"/>
</dbReference>
<evidence type="ECO:0000313" key="1">
    <source>
        <dbReference type="EMBL" id="CCA17162.1"/>
    </source>
</evidence>
<reference evidence="1" key="1">
    <citation type="journal article" date="2011" name="PLoS Biol.">
        <title>Gene gain and loss during evolution of obligate parasitism in the white rust pathogen of Arabidopsis thaliana.</title>
        <authorList>
            <person name="Kemen E."/>
            <person name="Gardiner A."/>
            <person name="Schultz-Larsen T."/>
            <person name="Kemen A.C."/>
            <person name="Balmuth A.L."/>
            <person name="Robert-Seilaniantz A."/>
            <person name="Bailey K."/>
            <person name="Holub E."/>
            <person name="Studholme D.J."/>
            <person name="Maclean D."/>
            <person name="Jones J.D."/>
        </authorList>
    </citation>
    <scope>NUCLEOTIDE SEQUENCE</scope>
</reference>
<proteinExistence type="predicted"/>
<protein>
    <submittedName>
        <fullName evidence="1">AlNc14C31G2864 protein</fullName>
    </submittedName>
</protein>
<sequence>MPVVLEEESLSRLTTLFTILQRSNLAAQKKMCWLKVSRTISILTW</sequence>
<organism evidence="1">
    <name type="scientific">Albugo laibachii Nc14</name>
    <dbReference type="NCBI Taxonomy" id="890382"/>
    <lineage>
        <taxon>Eukaryota</taxon>
        <taxon>Sar</taxon>
        <taxon>Stramenopiles</taxon>
        <taxon>Oomycota</taxon>
        <taxon>Peronosporomycetes</taxon>
        <taxon>Albuginales</taxon>
        <taxon>Albuginaceae</taxon>
        <taxon>Albugo</taxon>
    </lineage>
</organism>